<dbReference type="Proteomes" id="UP000238358">
    <property type="component" value="Chromosome"/>
</dbReference>
<dbReference type="PRINTS" id="PR00934">
    <property type="entry name" value="XHISDIPTASE"/>
</dbReference>
<dbReference type="PANTHER" id="PTHR43501">
    <property type="entry name" value="CYTOSOL NON-SPECIFIC DIPEPTIDASE"/>
    <property type="match status" value="1"/>
</dbReference>
<dbReference type="NCBIfam" id="TIGR01893">
    <property type="entry name" value="aa-his-dipept"/>
    <property type="match status" value="1"/>
</dbReference>
<dbReference type="PIRSF" id="PIRSF016599">
    <property type="entry name" value="Xaa-His_dipept"/>
    <property type="match status" value="1"/>
</dbReference>
<evidence type="ECO:0000313" key="2">
    <source>
        <dbReference type="EMBL" id="AVO27065.1"/>
    </source>
</evidence>
<dbReference type="GO" id="GO:0070573">
    <property type="term" value="F:metallodipeptidase activity"/>
    <property type="evidence" value="ECO:0007669"/>
    <property type="project" value="TreeGrafter"/>
</dbReference>
<protein>
    <submittedName>
        <fullName evidence="2">Beta-Ala-His dipeptidase</fullName>
    </submittedName>
</protein>
<dbReference type="InterPro" id="IPR002933">
    <property type="entry name" value="Peptidase_M20"/>
</dbReference>
<dbReference type="RefSeq" id="WP_014015530.1">
    <property type="nucleotide sequence ID" value="NZ_AP031433.1"/>
</dbReference>
<dbReference type="SUPFAM" id="SSF53187">
    <property type="entry name" value="Zn-dependent exopeptidases"/>
    <property type="match status" value="1"/>
</dbReference>
<gene>
    <name evidence="2" type="ORF">C6Y28_05275</name>
</gene>
<dbReference type="GO" id="GO:0005829">
    <property type="term" value="C:cytosol"/>
    <property type="evidence" value="ECO:0007669"/>
    <property type="project" value="TreeGrafter"/>
</dbReference>
<name>A0A2S0M6H9_MEGEL</name>
<dbReference type="Pfam" id="PF01546">
    <property type="entry name" value="Peptidase_M20"/>
    <property type="match status" value="1"/>
</dbReference>
<dbReference type="InterPro" id="IPR011650">
    <property type="entry name" value="Peptidase_M20_dimer"/>
</dbReference>
<reference evidence="2 3" key="1">
    <citation type="journal article" date="2018" name="Genome Announc.">
        <title>Complete genomes of two Megasphaera elsdenii strains, NCIMB 702410 and ATCC 25940.</title>
        <authorList>
            <person name="Hatmaker E.A."/>
            <person name="O'Dell K."/>
            <person name="Riley L.A."/>
            <person name="Klingeman D.M."/>
            <person name="Guss A.M."/>
        </authorList>
    </citation>
    <scope>NUCLEOTIDE SEQUENCE [LARGE SCALE GENOMIC DNA]</scope>
    <source>
        <strain evidence="2 3">NCIMB702410</strain>
    </source>
</reference>
<dbReference type="PANTHER" id="PTHR43501:SF1">
    <property type="entry name" value="CYTOSOL NON-SPECIFIC DIPEPTIDASE"/>
    <property type="match status" value="1"/>
</dbReference>
<dbReference type="GeneID" id="97491511"/>
<dbReference type="GO" id="GO:0006508">
    <property type="term" value="P:proteolysis"/>
    <property type="evidence" value="ECO:0007669"/>
    <property type="project" value="InterPro"/>
</dbReference>
<proteinExistence type="predicted"/>
<evidence type="ECO:0000313" key="3">
    <source>
        <dbReference type="Proteomes" id="UP000238358"/>
    </source>
</evidence>
<evidence type="ECO:0000259" key="1">
    <source>
        <dbReference type="Pfam" id="PF07687"/>
    </source>
</evidence>
<dbReference type="OrthoDB" id="9773892at2"/>
<feature type="domain" description="Peptidase M20 dimerisation" evidence="1">
    <location>
        <begin position="207"/>
        <end position="293"/>
    </location>
</feature>
<accession>A0A2S0M6H9</accession>
<sequence length="484" mass="52171">MNDQEIIEGVIHEFAGLAKHPRPSHHEKGVSDYIVSRLHELGVTDVTQDEVYNVIANVPASKGCENWPLTVLQGHMDMVCVAKPGVDFDPLTSEIKLVREGNILHADGTSLGADDGIAVALSLYLIQQDIQHGPLRLIFTVDEETGMTGATHLDPKYVQDVQYIINCDSEYMDVLCVGSAGSVHTHFSRPLHWQAAKGKQAFTITAKDFAGGHSGETINDGKSNAIKALSLALRRVAQAGVSYVLASISGGVAANAIPSEASAVIVVDDVNAGETIKQVVGEEQAEIAEVYGEVEKNAHFLVESTDVPAQTFSADDTKNLVSLLNILHCGVFAMNQMLPKLPDLSANIGTIRTEDDHVAIQYFPRASADARLRELMTTLPVYAELTGCDIELASPEPAWTENPHSKLVPLVADVYKEEAGKEARIEAMHGGLETGYFFAMNPKLDIISVGPTTHDIHSADESVELDTVALLTRIVAKTLGKLNN</sequence>
<dbReference type="AlphaFoldDB" id="A0A2S0M6H9"/>
<organism evidence="2 3">
    <name type="scientific">Megasphaera elsdenii</name>
    <dbReference type="NCBI Taxonomy" id="907"/>
    <lineage>
        <taxon>Bacteria</taxon>
        <taxon>Bacillati</taxon>
        <taxon>Bacillota</taxon>
        <taxon>Negativicutes</taxon>
        <taxon>Veillonellales</taxon>
        <taxon>Veillonellaceae</taxon>
        <taxon>Megasphaera</taxon>
    </lineage>
</organism>
<dbReference type="EMBL" id="CP027569">
    <property type="protein sequence ID" value="AVO27065.1"/>
    <property type="molecule type" value="Genomic_DNA"/>
</dbReference>
<dbReference type="Pfam" id="PF07687">
    <property type="entry name" value="M20_dimer"/>
    <property type="match status" value="1"/>
</dbReference>
<dbReference type="Gene3D" id="3.40.630.10">
    <property type="entry name" value="Zn peptidases"/>
    <property type="match status" value="2"/>
</dbReference>
<dbReference type="InterPro" id="IPR001160">
    <property type="entry name" value="Peptidase_M20C"/>
</dbReference>